<feature type="domain" description="Sugar-binding" evidence="5">
    <location>
        <begin position="63"/>
        <end position="316"/>
    </location>
</feature>
<dbReference type="SUPFAM" id="SSF100950">
    <property type="entry name" value="NagB/RpiA/CoA transferase-like"/>
    <property type="match status" value="1"/>
</dbReference>
<dbReference type="GO" id="GO:0003700">
    <property type="term" value="F:DNA-binding transcription factor activity"/>
    <property type="evidence" value="ECO:0007669"/>
    <property type="project" value="InterPro"/>
</dbReference>
<evidence type="ECO:0000256" key="2">
    <source>
        <dbReference type="ARBA" id="ARBA00023015"/>
    </source>
</evidence>
<dbReference type="Gene3D" id="1.10.10.60">
    <property type="entry name" value="Homeodomain-like"/>
    <property type="match status" value="1"/>
</dbReference>
<dbReference type="GO" id="GO:0003677">
    <property type="term" value="F:DNA binding"/>
    <property type="evidence" value="ECO:0007669"/>
    <property type="project" value="UniProtKB-KW"/>
</dbReference>
<evidence type="ECO:0000256" key="1">
    <source>
        <dbReference type="ARBA" id="ARBA00010466"/>
    </source>
</evidence>
<protein>
    <submittedName>
        <fullName evidence="7">DNA-binding transcriptional regulator</fullName>
    </submittedName>
</protein>
<reference evidence="7" key="1">
    <citation type="submission" date="2018-12" db="EMBL/GenBank/DDBJ databases">
        <title>Novel natural products biosynthetic potential of the class Ktedonobacteria.</title>
        <authorList>
            <person name="Zheng Y."/>
            <person name="Saitou A."/>
            <person name="Wang C.M."/>
            <person name="Toyoda A."/>
            <person name="Minakuchi Y."/>
            <person name="Sekiguchi Y."/>
            <person name="Ueda K."/>
            <person name="Takano H."/>
            <person name="Sakai Y."/>
            <person name="Yokota A."/>
            <person name="Yabe S."/>
        </authorList>
    </citation>
    <scope>NUCLEOTIDE SEQUENCE</scope>
    <source>
        <strain evidence="7">A3-2</strain>
    </source>
</reference>
<evidence type="ECO:0000259" key="6">
    <source>
        <dbReference type="Pfam" id="PF04545"/>
    </source>
</evidence>
<sequence>MARIDDLRLMAKVASLYYERGLSQVEIAERLQLSQSNVSRLLKRAQQEQIVRITVSMPRGVYTDLENQLEALYGLKEAVVADCPEDANNDQILQAIGGAAAFWLESKITPGEIVGISSWSASLLAMVDAMHPLAQPSRAKVVQILGGIGNPAAEVHATQLTRRLAELLHGEAVFLPAPGVVSSPEARQIFFEDPFVREAYQLFDSVTVALVGIGAVEPSALLASSGNIFSLEELHMLREHGAVGDIVLRFFDAQGRPVVTPLDERVIGMRLEQLQRVKYAVGVAGGERKHAAIRGALEGRWINVLITDHLTARWLVEQKQTQVTAPEGGGDATTAAR</sequence>
<comment type="similarity">
    <text evidence="1">Belongs to the SorC transcriptional regulatory family.</text>
</comment>
<evidence type="ECO:0000313" key="7">
    <source>
        <dbReference type="EMBL" id="BBH92781.1"/>
    </source>
</evidence>
<keyword evidence="2" id="KW-0805">Transcription regulation</keyword>
<dbReference type="Gene3D" id="3.40.50.1360">
    <property type="match status" value="1"/>
</dbReference>
<dbReference type="Pfam" id="PF04545">
    <property type="entry name" value="Sigma70_r4"/>
    <property type="match status" value="1"/>
</dbReference>
<dbReference type="InterPro" id="IPR051054">
    <property type="entry name" value="SorC_transcr_regulators"/>
</dbReference>
<accession>A0A455T0A6</accession>
<evidence type="ECO:0000259" key="5">
    <source>
        <dbReference type="Pfam" id="PF04198"/>
    </source>
</evidence>
<keyword evidence="4" id="KW-0804">Transcription</keyword>
<dbReference type="InterPro" id="IPR009057">
    <property type="entry name" value="Homeodomain-like_sf"/>
</dbReference>
<dbReference type="PANTHER" id="PTHR34294:SF12">
    <property type="entry name" value="SUGAR-BINDING TRANSCRIPTIONAL REGULATOR"/>
    <property type="match status" value="1"/>
</dbReference>
<proteinExistence type="inferred from homology"/>
<name>A0A455T0A6_9CHLR</name>
<dbReference type="GO" id="GO:0030246">
    <property type="term" value="F:carbohydrate binding"/>
    <property type="evidence" value="ECO:0007669"/>
    <property type="project" value="InterPro"/>
</dbReference>
<dbReference type="PANTHER" id="PTHR34294">
    <property type="entry name" value="TRANSCRIPTIONAL REGULATOR-RELATED"/>
    <property type="match status" value="1"/>
</dbReference>
<dbReference type="InterPro" id="IPR037171">
    <property type="entry name" value="NagB/RpiA_transferase-like"/>
</dbReference>
<dbReference type="SUPFAM" id="SSF46689">
    <property type="entry name" value="Homeodomain-like"/>
    <property type="match status" value="1"/>
</dbReference>
<dbReference type="Pfam" id="PF04198">
    <property type="entry name" value="Sugar-bind"/>
    <property type="match status" value="1"/>
</dbReference>
<organism evidence="7">
    <name type="scientific">Thermogemmatispora argillosa</name>
    <dbReference type="NCBI Taxonomy" id="2045280"/>
    <lineage>
        <taxon>Bacteria</taxon>
        <taxon>Bacillati</taxon>
        <taxon>Chloroflexota</taxon>
        <taxon>Ktedonobacteria</taxon>
        <taxon>Thermogemmatisporales</taxon>
        <taxon>Thermogemmatisporaceae</taxon>
        <taxon>Thermogemmatispora</taxon>
    </lineage>
</organism>
<gene>
    <name evidence="7" type="ORF">KTA_09800</name>
</gene>
<dbReference type="GO" id="GO:0006352">
    <property type="term" value="P:DNA-templated transcription initiation"/>
    <property type="evidence" value="ECO:0007669"/>
    <property type="project" value="InterPro"/>
</dbReference>
<feature type="domain" description="RNA polymerase sigma-70 region 4" evidence="6">
    <location>
        <begin position="15"/>
        <end position="45"/>
    </location>
</feature>
<dbReference type="AlphaFoldDB" id="A0A455T0A6"/>
<keyword evidence="3 7" id="KW-0238">DNA-binding</keyword>
<dbReference type="EMBL" id="AP019377">
    <property type="protein sequence ID" value="BBH92781.1"/>
    <property type="molecule type" value="Genomic_DNA"/>
</dbReference>
<dbReference type="InterPro" id="IPR007630">
    <property type="entry name" value="RNA_pol_sigma70_r4"/>
</dbReference>
<evidence type="ECO:0000256" key="3">
    <source>
        <dbReference type="ARBA" id="ARBA00023125"/>
    </source>
</evidence>
<evidence type="ECO:0000256" key="4">
    <source>
        <dbReference type="ARBA" id="ARBA00023163"/>
    </source>
</evidence>
<dbReference type="InterPro" id="IPR007324">
    <property type="entry name" value="Sugar-bd_dom_put"/>
</dbReference>